<dbReference type="Proteomes" id="UP000478052">
    <property type="component" value="Unassembled WGS sequence"/>
</dbReference>
<evidence type="ECO:0000259" key="2">
    <source>
        <dbReference type="Pfam" id="PF14291"/>
    </source>
</evidence>
<dbReference type="Pfam" id="PF14291">
    <property type="entry name" value="DUF4371"/>
    <property type="match status" value="1"/>
</dbReference>
<dbReference type="EMBL" id="VUJU01009231">
    <property type="protein sequence ID" value="KAF0721318.1"/>
    <property type="molecule type" value="Genomic_DNA"/>
</dbReference>
<reference evidence="3 4" key="1">
    <citation type="submission" date="2019-08" db="EMBL/GenBank/DDBJ databases">
        <title>Whole genome of Aphis craccivora.</title>
        <authorList>
            <person name="Voronova N.V."/>
            <person name="Shulinski R.S."/>
            <person name="Bandarenka Y.V."/>
            <person name="Zhorov D.G."/>
            <person name="Warner D."/>
        </authorList>
    </citation>
    <scope>NUCLEOTIDE SEQUENCE [LARGE SCALE GENOMIC DNA]</scope>
    <source>
        <strain evidence="3">180601</strain>
        <tissue evidence="3">Whole Body</tissue>
    </source>
</reference>
<proteinExistence type="predicted"/>
<keyword evidence="4" id="KW-1185">Reference proteome</keyword>
<dbReference type="InterPro" id="IPR025398">
    <property type="entry name" value="DUF4371"/>
</dbReference>
<feature type="compositionally biased region" description="Basic and acidic residues" evidence="1">
    <location>
        <begin position="8"/>
        <end position="26"/>
    </location>
</feature>
<evidence type="ECO:0000313" key="3">
    <source>
        <dbReference type="EMBL" id="KAF0721318.1"/>
    </source>
</evidence>
<evidence type="ECO:0000313" key="4">
    <source>
        <dbReference type="Proteomes" id="UP000478052"/>
    </source>
</evidence>
<protein>
    <submittedName>
        <fullName evidence="3">Zinc finger MYM-type protein 1-like</fullName>
    </submittedName>
</protein>
<feature type="region of interest" description="Disordered" evidence="1">
    <location>
        <begin position="1"/>
        <end position="26"/>
    </location>
</feature>
<dbReference type="OrthoDB" id="6624624at2759"/>
<sequence>MQNRKRKNDTEPKVKKSKVEKQQTEPMETYKDALASVISKGDIDDNVSNSISLTEGNHTYTIRCSVAPKCDVYYVIQHYKTSAIKDIPSLESKSKTTSNNDSSESLLDASVKSVLVESGKSKSKIQLAVPSTSLADSSSHFNVTDEKVKNFKNVDDPALWEINEELREYFAMYGIIQNDDGDFSKSIRKYSDQNRFLNKNVFFKKLVNGEVVKRCHLVYSKSTGRIYCAPCKLYGGTTSLGTDGFNDWKNSLIIHDHDNNAEHRACLRKYLGRSNLSLRIDSKLKIQYQGEVQYWKNVLLRVVEVVKFLSSRGLPFHGENEILGSTNNGNFLGCIELICKFDPFIADHVARFGNKGKGVPSYLSSTTVDEFVLLLADHVKTKIVTEIKLAKYFSIIVDSTPDVSNVDQLTFVVRYVATDGSPNECFLTFIPNCGHTGEDMEKAVVSTLETLDININDCRRQSYDNAYIMSGCYKGLQNRIKELNPLAHYVPCAGHSLQLVGSAAAGSSRNSIEFFALEQQLYNFFHSSTKRWDILLSHYDKDSLKDSMECSCRC</sequence>
<comment type="caution">
    <text evidence="3">The sequence shown here is derived from an EMBL/GenBank/DDBJ whole genome shotgun (WGS) entry which is preliminary data.</text>
</comment>
<organism evidence="3 4">
    <name type="scientific">Aphis craccivora</name>
    <name type="common">Cowpea aphid</name>
    <dbReference type="NCBI Taxonomy" id="307492"/>
    <lineage>
        <taxon>Eukaryota</taxon>
        <taxon>Metazoa</taxon>
        <taxon>Ecdysozoa</taxon>
        <taxon>Arthropoda</taxon>
        <taxon>Hexapoda</taxon>
        <taxon>Insecta</taxon>
        <taxon>Pterygota</taxon>
        <taxon>Neoptera</taxon>
        <taxon>Paraneoptera</taxon>
        <taxon>Hemiptera</taxon>
        <taxon>Sternorrhyncha</taxon>
        <taxon>Aphidomorpha</taxon>
        <taxon>Aphidoidea</taxon>
        <taxon>Aphididae</taxon>
        <taxon>Aphidini</taxon>
        <taxon>Aphis</taxon>
        <taxon>Aphis</taxon>
    </lineage>
</organism>
<dbReference type="AlphaFoldDB" id="A0A6G0W320"/>
<name>A0A6G0W320_APHCR</name>
<feature type="domain" description="DUF4371" evidence="2">
    <location>
        <begin position="260"/>
        <end position="475"/>
    </location>
</feature>
<dbReference type="PANTHER" id="PTHR45749">
    <property type="match status" value="1"/>
</dbReference>
<dbReference type="PANTHER" id="PTHR45749:SF23">
    <property type="entry name" value="ZINC FINGER MYM-TYPE PROTEIN 1-LIKE"/>
    <property type="match status" value="1"/>
</dbReference>
<accession>A0A6G0W320</accession>
<gene>
    <name evidence="3" type="ORF">FWK35_00028967</name>
</gene>
<evidence type="ECO:0000256" key="1">
    <source>
        <dbReference type="SAM" id="MobiDB-lite"/>
    </source>
</evidence>